<dbReference type="EMBL" id="JAGPXF010000002">
    <property type="protein sequence ID" value="KAH7256056.1"/>
    <property type="molecule type" value="Genomic_DNA"/>
</dbReference>
<dbReference type="InterPro" id="IPR000845">
    <property type="entry name" value="Nucleoside_phosphorylase_d"/>
</dbReference>
<dbReference type="AlphaFoldDB" id="A0A8K0WEV4"/>
<dbReference type="PANTHER" id="PTHR46082:SF11">
    <property type="entry name" value="AAA+ ATPASE DOMAIN-CONTAINING PROTEIN-RELATED"/>
    <property type="match status" value="1"/>
</dbReference>
<accession>A0A8K0WEV4</accession>
<dbReference type="Pfam" id="PF01048">
    <property type="entry name" value="PNP_UDP_1"/>
    <property type="match status" value="1"/>
</dbReference>
<dbReference type="GO" id="GO:0009116">
    <property type="term" value="P:nucleoside metabolic process"/>
    <property type="evidence" value="ECO:0007669"/>
    <property type="project" value="InterPro"/>
</dbReference>
<dbReference type="PANTHER" id="PTHR46082">
    <property type="entry name" value="ATP/GTP-BINDING PROTEIN-RELATED"/>
    <property type="match status" value="1"/>
</dbReference>
<proteinExistence type="predicted"/>
<evidence type="ECO:0000259" key="2">
    <source>
        <dbReference type="Pfam" id="PF01048"/>
    </source>
</evidence>
<keyword evidence="5" id="KW-1185">Reference proteome</keyword>
<dbReference type="GO" id="GO:0003824">
    <property type="term" value="F:catalytic activity"/>
    <property type="evidence" value="ECO:0007669"/>
    <property type="project" value="InterPro"/>
</dbReference>
<dbReference type="InterPro" id="IPR053137">
    <property type="entry name" value="NLR-like"/>
</dbReference>
<evidence type="ECO:0000313" key="5">
    <source>
        <dbReference type="Proteomes" id="UP000813427"/>
    </source>
</evidence>
<feature type="region of interest" description="Disordered" evidence="1">
    <location>
        <begin position="582"/>
        <end position="610"/>
    </location>
</feature>
<dbReference type="InterPro" id="IPR056002">
    <property type="entry name" value="DUF7580"/>
</dbReference>
<dbReference type="OrthoDB" id="1577640at2759"/>
<organism evidence="4 5">
    <name type="scientific">Fusarium tricinctum</name>
    <dbReference type="NCBI Taxonomy" id="61284"/>
    <lineage>
        <taxon>Eukaryota</taxon>
        <taxon>Fungi</taxon>
        <taxon>Dikarya</taxon>
        <taxon>Ascomycota</taxon>
        <taxon>Pezizomycotina</taxon>
        <taxon>Sordariomycetes</taxon>
        <taxon>Hypocreomycetidae</taxon>
        <taxon>Hypocreales</taxon>
        <taxon>Nectriaceae</taxon>
        <taxon>Fusarium</taxon>
        <taxon>Fusarium tricinctum species complex</taxon>
    </lineage>
</organism>
<protein>
    <recommendedName>
        <fullName evidence="6">Nucleoside phosphorylase domain-containing protein</fullName>
    </recommendedName>
</protein>
<dbReference type="InterPro" id="IPR035994">
    <property type="entry name" value="Nucleoside_phosphorylase_sf"/>
</dbReference>
<dbReference type="Gene3D" id="3.40.50.1580">
    <property type="entry name" value="Nucleoside phosphorylase domain"/>
    <property type="match status" value="1"/>
</dbReference>
<dbReference type="Pfam" id="PF24476">
    <property type="entry name" value="DUF7580"/>
    <property type="match status" value="1"/>
</dbReference>
<sequence length="944" mass="106116">MRSGSTSSTGRAIVKSIWLAYKATQQIAKSLRLDEQDEDLKAFYAKLIAYCTIIEIRIISVGESTLSLSNDCLHTLLLPLNGISTVSLDRLDNISINIWPRDLAEIHDKIRRIKDNASKIEIIRTHLNLGTTPGERSKIAKSLDQCEEELRVRYPEDSSQWAAEDLAPQLNIGEPTYAVWGAAQSIFKAMVACMNCPCIPAHDFGARLRLDTYRKPKLDLDVEMDEVDFNMFLSSQQDWQEVVVHTTMDRQVKVMFDERHKPSPEDLCEQIAKIKSRALYRLVFKVTRSQLFKLQSERSGSSIQKSQNAISLDDFLRNKSDSFTEKTKRILAVILSSAVFHLHNTPWLESGWNSSDIWFFRTSSSAMPLKPFLHRPLSRLDNQCIVDPDDIDPDDIDPDDVLSHECPALVILAIMLLEVYFVAPFDILAQRFNVTLESGKQSTAFTRYVDVNGVFQACQKEIPENSQFYLAVENCLDPKVWQDEEGNKLDDPTLRARIYSQVVLPLETELSQAYSDIRIEDLDRFAQNFNFGSWGQSAHVWDQGNSDDASQSNYHASIAPAAPHQKSYGLPLHLHNRGDEFRDERAQQGSPLNKRRYSRSPSGTEAESFVSDLPTLPDAQVYPRSSYTVGILCALPLELLAVRALLDTKHQRPKYIRGDSNTYALGTMSDHMVVAACLPSGEYGTNAAADSASNMKRTFPNIEFCLLVGIGGGAPTHESDIRLGDVVVSLPTTKYPGVIQYDRGKEIEGNTFELTGSLHPPPRCLMTAISSLRSNPDLPSNALQSSLEEVTRRVPETFGSKYQHPGQDQDWLRKAVCAVCQRQGECPNRDSHLFKRPHRSTSQPEIHYGLIASGNRVLKDAGVRDRWAQEYGILCFEMEAAGVMNTFPCLVIRGICDYADSYKYKRWQHYAAATAAAYAKLLLGHTAANITNWDRSSEDEAVKK</sequence>
<gene>
    <name evidence="4" type="ORF">BKA59DRAFT_498797</name>
</gene>
<reference evidence="4" key="1">
    <citation type="journal article" date="2021" name="Nat. Commun.">
        <title>Genetic determinants of endophytism in the Arabidopsis root mycobiome.</title>
        <authorList>
            <person name="Mesny F."/>
            <person name="Miyauchi S."/>
            <person name="Thiergart T."/>
            <person name="Pickel B."/>
            <person name="Atanasova L."/>
            <person name="Karlsson M."/>
            <person name="Huettel B."/>
            <person name="Barry K.W."/>
            <person name="Haridas S."/>
            <person name="Chen C."/>
            <person name="Bauer D."/>
            <person name="Andreopoulos W."/>
            <person name="Pangilinan J."/>
            <person name="LaButti K."/>
            <person name="Riley R."/>
            <person name="Lipzen A."/>
            <person name="Clum A."/>
            <person name="Drula E."/>
            <person name="Henrissat B."/>
            <person name="Kohler A."/>
            <person name="Grigoriev I.V."/>
            <person name="Martin F.M."/>
            <person name="Hacquard S."/>
        </authorList>
    </citation>
    <scope>NUCLEOTIDE SEQUENCE</scope>
    <source>
        <strain evidence="4">MPI-SDFR-AT-0068</strain>
    </source>
</reference>
<comment type="caution">
    <text evidence="4">The sequence shown here is derived from an EMBL/GenBank/DDBJ whole genome shotgun (WGS) entry which is preliminary data.</text>
</comment>
<evidence type="ECO:0000259" key="3">
    <source>
        <dbReference type="Pfam" id="PF24476"/>
    </source>
</evidence>
<evidence type="ECO:0000256" key="1">
    <source>
        <dbReference type="SAM" id="MobiDB-lite"/>
    </source>
</evidence>
<name>A0A8K0WEV4_9HYPO</name>
<dbReference type="Proteomes" id="UP000813427">
    <property type="component" value="Unassembled WGS sequence"/>
</dbReference>
<dbReference type="SUPFAM" id="SSF53167">
    <property type="entry name" value="Purine and uridine phosphorylases"/>
    <property type="match status" value="1"/>
</dbReference>
<evidence type="ECO:0000313" key="4">
    <source>
        <dbReference type="EMBL" id="KAH7256056.1"/>
    </source>
</evidence>
<feature type="domain" description="DUF7580" evidence="3">
    <location>
        <begin position="182"/>
        <end position="512"/>
    </location>
</feature>
<evidence type="ECO:0008006" key="6">
    <source>
        <dbReference type="Google" id="ProtNLM"/>
    </source>
</evidence>
<feature type="domain" description="Nucleoside phosphorylase" evidence="2">
    <location>
        <begin position="628"/>
        <end position="906"/>
    </location>
</feature>